<dbReference type="FunFam" id="2.20.25.20:FF:000001">
    <property type="entry name" value="Casein kinase II subunit beta"/>
    <property type="match status" value="1"/>
</dbReference>
<dbReference type="PANTHER" id="PTHR11740:SF0">
    <property type="entry name" value="CASEIN KINASE II SUBUNIT BETA"/>
    <property type="match status" value="1"/>
</dbReference>
<evidence type="ECO:0000256" key="1">
    <source>
        <dbReference type="ARBA" id="ARBA00006941"/>
    </source>
</evidence>
<dbReference type="PRINTS" id="PR00472">
    <property type="entry name" value="CASNKINASEII"/>
</dbReference>
<dbReference type="GO" id="GO:0005737">
    <property type="term" value="C:cytoplasm"/>
    <property type="evidence" value="ECO:0007669"/>
    <property type="project" value="TreeGrafter"/>
</dbReference>
<dbReference type="RefSeq" id="XP_014152950.1">
    <property type="nucleotide sequence ID" value="XM_014297475.1"/>
</dbReference>
<evidence type="ECO:0000313" key="4">
    <source>
        <dbReference type="EMBL" id="KNC79048.1"/>
    </source>
</evidence>
<dbReference type="eggNOG" id="KOG3092">
    <property type="taxonomic scope" value="Eukaryota"/>
</dbReference>
<feature type="region of interest" description="Disordered" evidence="3">
    <location>
        <begin position="1"/>
        <end position="22"/>
    </location>
</feature>
<evidence type="ECO:0000313" key="5">
    <source>
        <dbReference type="Proteomes" id="UP000054560"/>
    </source>
</evidence>
<dbReference type="EMBL" id="KQ242375">
    <property type="protein sequence ID" value="KNC79048.1"/>
    <property type="molecule type" value="Genomic_DNA"/>
</dbReference>
<dbReference type="SUPFAM" id="SSF57798">
    <property type="entry name" value="Casein kinase II beta subunit"/>
    <property type="match status" value="1"/>
</dbReference>
<dbReference type="Gene3D" id="2.20.25.20">
    <property type="match status" value="1"/>
</dbReference>
<reference evidence="4 5" key="1">
    <citation type="submission" date="2011-02" db="EMBL/GenBank/DDBJ databases">
        <title>The Genome Sequence of Sphaeroforma arctica JP610.</title>
        <authorList>
            <consortium name="The Broad Institute Genome Sequencing Platform"/>
            <person name="Russ C."/>
            <person name="Cuomo C."/>
            <person name="Young S.K."/>
            <person name="Zeng Q."/>
            <person name="Gargeya S."/>
            <person name="Alvarado L."/>
            <person name="Berlin A."/>
            <person name="Chapman S.B."/>
            <person name="Chen Z."/>
            <person name="Freedman E."/>
            <person name="Gellesch M."/>
            <person name="Goldberg J."/>
            <person name="Griggs A."/>
            <person name="Gujja S."/>
            <person name="Heilman E."/>
            <person name="Heiman D."/>
            <person name="Howarth C."/>
            <person name="Mehta T."/>
            <person name="Neiman D."/>
            <person name="Pearson M."/>
            <person name="Roberts A."/>
            <person name="Saif S."/>
            <person name="Shea T."/>
            <person name="Shenoy N."/>
            <person name="Sisk P."/>
            <person name="Stolte C."/>
            <person name="Sykes S."/>
            <person name="White J."/>
            <person name="Yandava C."/>
            <person name="Burger G."/>
            <person name="Gray M.W."/>
            <person name="Holland P.W.H."/>
            <person name="King N."/>
            <person name="Lang F.B.F."/>
            <person name="Roger A.J."/>
            <person name="Ruiz-Trillo I."/>
            <person name="Haas B."/>
            <person name="Nusbaum C."/>
            <person name="Birren B."/>
        </authorList>
    </citation>
    <scope>NUCLEOTIDE SEQUENCE [LARGE SCALE GENOMIC DNA]</scope>
    <source>
        <strain evidence="4 5">JP610</strain>
    </source>
</reference>
<dbReference type="InterPro" id="IPR016149">
    <property type="entry name" value="Casein_kin_II_reg-sub_N"/>
</dbReference>
<dbReference type="FunFam" id="1.10.1820.10:FF:000005">
    <property type="entry name" value="Casein kinase II subunit beta"/>
    <property type="match status" value="1"/>
</dbReference>
<sequence length="249" mass="27975">MADQRDQDVIKQEPMVEESESEDREEVSWIEWWLTRSGNDFLCEVSESFIQDNFNLTGLQNEVRHMRRALDIILDIEFDGSDESSEDELEKEAQKLYGLIHARFIVSPRGLARMVEKYNNGDFGQCPRVMCERINMLPVGMSDNYGKGMAKSFCPNCKDIYNTKIKNDLVDGSFIGTSFPHVALLTFPELSPAGAGNFDKLSATTMNTYSVSNSGAVDTSRVMHSCSTVCSVLQNRGNAGRQLTRTLTL</sequence>
<dbReference type="AlphaFoldDB" id="A0A0L0FSV8"/>
<dbReference type="GO" id="GO:0005956">
    <property type="term" value="C:protein kinase CK2 complex"/>
    <property type="evidence" value="ECO:0007669"/>
    <property type="project" value="UniProtKB-UniRule"/>
</dbReference>
<gene>
    <name evidence="4" type="ORF">SARC_08546</name>
</gene>
<evidence type="ECO:0000256" key="2">
    <source>
        <dbReference type="RuleBase" id="RU361268"/>
    </source>
</evidence>
<keyword evidence="5" id="KW-1185">Reference proteome</keyword>
<dbReference type="STRING" id="667725.A0A0L0FSV8"/>
<dbReference type="Pfam" id="PF01214">
    <property type="entry name" value="CK_II_beta"/>
    <property type="match status" value="1"/>
</dbReference>
<proteinExistence type="inferred from homology"/>
<dbReference type="GeneID" id="25909050"/>
<dbReference type="Proteomes" id="UP000054560">
    <property type="component" value="Unassembled WGS sequence"/>
</dbReference>
<dbReference type="InterPro" id="IPR000704">
    <property type="entry name" value="Casein_kinase_II_reg-sub"/>
</dbReference>
<dbReference type="OrthoDB" id="3971593at2759"/>
<organism evidence="4 5">
    <name type="scientific">Sphaeroforma arctica JP610</name>
    <dbReference type="NCBI Taxonomy" id="667725"/>
    <lineage>
        <taxon>Eukaryota</taxon>
        <taxon>Ichthyosporea</taxon>
        <taxon>Ichthyophonida</taxon>
        <taxon>Sphaeroforma</taxon>
    </lineage>
</organism>
<comment type="similarity">
    <text evidence="1 2">Belongs to the casein kinase 2 subunit beta family.</text>
</comment>
<feature type="compositionally biased region" description="Basic and acidic residues" evidence="3">
    <location>
        <begin position="1"/>
        <end position="11"/>
    </location>
</feature>
<dbReference type="InterPro" id="IPR035991">
    <property type="entry name" value="Casein_kinase_II_beta-like"/>
</dbReference>
<protein>
    <recommendedName>
        <fullName evidence="2">Casein kinase II subunit beta</fullName>
        <shortName evidence="2">CK II beta</shortName>
    </recommendedName>
</protein>
<dbReference type="GO" id="GO:0019887">
    <property type="term" value="F:protein kinase regulator activity"/>
    <property type="evidence" value="ECO:0007669"/>
    <property type="project" value="InterPro"/>
</dbReference>
<evidence type="ECO:0000256" key="3">
    <source>
        <dbReference type="SAM" id="MobiDB-lite"/>
    </source>
</evidence>
<dbReference type="Gene3D" id="1.10.1820.10">
    <property type="entry name" value="protein kinase ck2 holoenzyme, chain C, domain 1"/>
    <property type="match status" value="1"/>
</dbReference>
<comment type="subunit">
    <text evidence="2">Tetramer of two alpha and two beta subunits.</text>
</comment>
<accession>A0A0L0FSV8</accession>
<name>A0A0L0FSV8_9EUKA</name>
<dbReference type="SMART" id="SM01085">
    <property type="entry name" value="CK_II_beta"/>
    <property type="match status" value="1"/>
</dbReference>
<dbReference type="PANTHER" id="PTHR11740">
    <property type="entry name" value="CASEIN KINASE II SUBUNIT BETA"/>
    <property type="match status" value="1"/>
</dbReference>